<keyword evidence="2 6" id="KW-0489">Methyltransferase</keyword>
<feature type="domain" description="DNA methylase N-4/N-6" evidence="5">
    <location>
        <begin position="22"/>
        <end position="293"/>
    </location>
</feature>
<dbReference type="InterPro" id="IPR001091">
    <property type="entry name" value="RM_Methyltransferase"/>
</dbReference>
<evidence type="ECO:0000256" key="3">
    <source>
        <dbReference type="ARBA" id="ARBA00022679"/>
    </source>
</evidence>
<dbReference type="InterPro" id="IPR029063">
    <property type="entry name" value="SAM-dependent_MTases_sf"/>
</dbReference>
<gene>
    <name evidence="6" type="primary">yhdJ</name>
    <name evidence="6" type="ORF">GMA8713_02512</name>
</gene>
<keyword evidence="7" id="KW-1185">Reference proteome</keyword>
<protein>
    <recommendedName>
        <fullName evidence="4">Methyltransferase</fullName>
        <ecNumber evidence="4">2.1.1.-</ecNumber>
    </recommendedName>
</protein>
<name>A0A128F8N8_9GAMM</name>
<accession>A0A128F8N8</accession>
<reference evidence="7" key="1">
    <citation type="submission" date="2016-02" db="EMBL/GenBank/DDBJ databases">
        <authorList>
            <person name="Rodrigo-Torres Lidia"/>
            <person name="Arahal R.David."/>
        </authorList>
    </citation>
    <scope>NUCLEOTIDE SEQUENCE [LARGE SCALE GENOMIC DNA]</scope>
    <source>
        <strain evidence="7">CECT 8713</strain>
    </source>
</reference>
<comment type="similarity">
    <text evidence="1 4">Belongs to the N(4)/N(6)-methyltransferase family.</text>
</comment>
<evidence type="ECO:0000313" key="7">
    <source>
        <dbReference type="Proteomes" id="UP000073601"/>
    </source>
</evidence>
<organism evidence="6 7">
    <name type="scientific">Grimontia marina</name>
    <dbReference type="NCBI Taxonomy" id="646534"/>
    <lineage>
        <taxon>Bacteria</taxon>
        <taxon>Pseudomonadati</taxon>
        <taxon>Pseudomonadota</taxon>
        <taxon>Gammaproteobacteria</taxon>
        <taxon>Vibrionales</taxon>
        <taxon>Vibrionaceae</taxon>
        <taxon>Grimontia</taxon>
    </lineage>
</organism>
<evidence type="ECO:0000256" key="4">
    <source>
        <dbReference type="RuleBase" id="RU362026"/>
    </source>
</evidence>
<sequence>MSVVLMHGDCLEKMKNLPDGAIDLILTDPPYGTIKGMTGIRADWDTPIDFNKMFAECFRVLRPNGVLILFGQEPFTSKLILGAHGSLPFSHRLNWVKEHFATAFNVSKVPANYTEDIVVYYKRCDDFRDHPLKPWFDAELVKSGFTRSQMVKKLGSSAGHYFTDGRQFSIPSESKLQLLQYETGYFKRSYADLKAVDMDYRNRLRQRWPRVFNLAPGKKFKSNILYYKRDLTGLHPTQKPLALIKDLLFTYSAPNSKVLDFTMGSGTTGVGCVEMGRDFYGIEKDDMFFTTAENRINTAMSASR</sequence>
<proteinExistence type="inferred from homology"/>
<dbReference type="InterPro" id="IPR002941">
    <property type="entry name" value="DNA_methylase_N4/N6"/>
</dbReference>
<dbReference type="EMBL" id="FIZY01000021">
    <property type="protein sequence ID" value="CZF83177.1"/>
    <property type="molecule type" value="Genomic_DNA"/>
</dbReference>
<evidence type="ECO:0000256" key="2">
    <source>
        <dbReference type="ARBA" id="ARBA00022603"/>
    </source>
</evidence>
<keyword evidence="3 6" id="KW-0808">Transferase</keyword>
<evidence type="ECO:0000256" key="1">
    <source>
        <dbReference type="ARBA" id="ARBA00006594"/>
    </source>
</evidence>
<dbReference type="Gene3D" id="3.40.50.150">
    <property type="entry name" value="Vaccinia Virus protein VP39"/>
    <property type="match status" value="1"/>
</dbReference>
<dbReference type="CDD" id="cd02440">
    <property type="entry name" value="AdoMet_MTases"/>
    <property type="match status" value="1"/>
</dbReference>
<dbReference type="SUPFAM" id="SSF53335">
    <property type="entry name" value="S-adenosyl-L-methionine-dependent methyltransferases"/>
    <property type="match status" value="1"/>
</dbReference>
<dbReference type="PROSITE" id="PS00092">
    <property type="entry name" value="N6_MTASE"/>
    <property type="match status" value="1"/>
</dbReference>
<dbReference type="OrthoDB" id="9816043at2"/>
<dbReference type="Proteomes" id="UP000073601">
    <property type="component" value="Unassembled WGS sequence"/>
</dbReference>
<dbReference type="AlphaFoldDB" id="A0A128F8N8"/>
<dbReference type="Pfam" id="PF01555">
    <property type="entry name" value="N6_N4_Mtase"/>
    <property type="match status" value="1"/>
</dbReference>
<evidence type="ECO:0000259" key="5">
    <source>
        <dbReference type="Pfam" id="PF01555"/>
    </source>
</evidence>
<dbReference type="PRINTS" id="PR00508">
    <property type="entry name" value="S21N4MTFRASE"/>
</dbReference>
<dbReference type="RefSeq" id="WP_062710089.1">
    <property type="nucleotide sequence ID" value="NZ_CAWRCI010000021.1"/>
</dbReference>
<dbReference type="GO" id="GO:0032259">
    <property type="term" value="P:methylation"/>
    <property type="evidence" value="ECO:0007669"/>
    <property type="project" value="UniProtKB-KW"/>
</dbReference>
<dbReference type="GO" id="GO:0008170">
    <property type="term" value="F:N-methyltransferase activity"/>
    <property type="evidence" value="ECO:0007669"/>
    <property type="project" value="InterPro"/>
</dbReference>
<dbReference type="InterPro" id="IPR002052">
    <property type="entry name" value="DNA_methylase_N6_adenine_CS"/>
</dbReference>
<dbReference type="EC" id="2.1.1.-" evidence="4"/>
<evidence type="ECO:0000313" key="6">
    <source>
        <dbReference type="EMBL" id="CZF83177.1"/>
    </source>
</evidence>
<dbReference type="GO" id="GO:0003677">
    <property type="term" value="F:DNA binding"/>
    <property type="evidence" value="ECO:0007669"/>
    <property type="project" value="InterPro"/>
</dbReference>